<gene>
    <name evidence="1" type="ORF">ACFQ2F_02915</name>
</gene>
<dbReference type="RefSeq" id="WP_379085439.1">
    <property type="nucleotide sequence ID" value="NZ_JBHTJO010000001.1"/>
</dbReference>
<sequence>MRTDYDIRLKRVPGKPNHVEVIYRGGAMEMDGTEMMPLVWDRFPSARNERKWNEPRPGYPDSLGIIYTSFWDIYLALKPSPDFEKVSCGTPWFDWGDSTRQYCAPGDCQ</sequence>
<evidence type="ECO:0000313" key="2">
    <source>
        <dbReference type="Proteomes" id="UP001597102"/>
    </source>
</evidence>
<evidence type="ECO:0000313" key="1">
    <source>
        <dbReference type="EMBL" id="MFD0986046.1"/>
    </source>
</evidence>
<protein>
    <submittedName>
        <fullName evidence="1">Uncharacterized protein</fullName>
    </submittedName>
</protein>
<name>A0ABW3J8H5_9HYPH</name>
<reference evidence="2" key="1">
    <citation type="journal article" date="2019" name="Int. J. Syst. Evol. Microbiol.">
        <title>The Global Catalogue of Microorganisms (GCM) 10K type strain sequencing project: providing services to taxonomists for standard genome sequencing and annotation.</title>
        <authorList>
            <consortium name="The Broad Institute Genomics Platform"/>
            <consortium name="The Broad Institute Genome Sequencing Center for Infectious Disease"/>
            <person name="Wu L."/>
            <person name="Ma J."/>
        </authorList>
    </citation>
    <scope>NUCLEOTIDE SEQUENCE [LARGE SCALE GENOMIC DNA]</scope>
    <source>
        <strain evidence="2">CCUG 61697</strain>
    </source>
</reference>
<proteinExistence type="predicted"/>
<comment type="caution">
    <text evidence="1">The sequence shown here is derived from an EMBL/GenBank/DDBJ whole genome shotgun (WGS) entry which is preliminary data.</text>
</comment>
<keyword evidence="2" id="KW-1185">Reference proteome</keyword>
<dbReference type="Proteomes" id="UP001597102">
    <property type="component" value="Unassembled WGS sequence"/>
</dbReference>
<dbReference type="EMBL" id="JBHTJO010000001">
    <property type="protein sequence ID" value="MFD0986046.1"/>
    <property type="molecule type" value="Genomic_DNA"/>
</dbReference>
<accession>A0ABW3J8H5</accession>
<organism evidence="1 2">
    <name type="scientific">Methyloligella solikamskensis</name>
    <dbReference type="NCBI Taxonomy" id="1177756"/>
    <lineage>
        <taxon>Bacteria</taxon>
        <taxon>Pseudomonadati</taxon>
        <taxon>Pseudomonadota</taxon>
        <taxon>Alphaproteobacteria</taxon>
        <taxon>Hyphomicrobiales</taxon>
        <taxon>Hyphomicrobiaceae</taxon>
        <taxon>Methyloligella</taxon>
    </lineage>
</organism>